<evidence type="ECO:0000313" key="2">
    <source>
        <dbReference type="Proteomes" id="UP000664167"/>
    </source>
</evidence>
<name>A0A939FAP0_9ACTN</name>
<reference evidence="1" key="1">
    <citation type="submission" date="2021-03" db="EMBL/GenBank/DDBJ databases">
        <title>Streptomyces poriferae sp. nov., a novel marine sponge-derived Actinobacteria species with anti-MRSA activity.</title>
        <authorList>
            <person name="Sandoval-Powers M."/>
            <person name="Kralova S."/>
            <person name="Nguyen G.-S."/>
            <person name="Fawwal D."/>
            <person name="Degnes K."/>
            <person name="Klinkenberg G."/>
            <person name="Sletta H."/>
            <person name="Wentzel A."/>
            <person name="Liles M.R."/>
        </authorList>
    </citation>
    <scope>NUCLEOTIDE SEQUENCE</scope>
    <source>
        <strain evidence="1">DSM 41794</strain>
    </source>
</reference>
<organism evidence="1 2">
    <name type="scientific">Streptomyces beijiangensis</name>
    <dbReference type="NCBI Taxonomy" id="163361"/>
    <lineage>
        <taxon>Bacteria</taxon>
        <taxon>Bacillati</taxon>
        <taxon>Actinomycetota</taxon>
        <taxon>Actinomycetes</taxon>
        <taxon>Kitasatosporales</taxon>
        <taxon>Streptomycetaceae</taxon>
        <taxon>Streptomyces</taxon>
    </lineage>
</organism>
<sequence>MAEQAKPFLAGSKEVAAVYDVRPLQVSQWVGRGVVDYTHARIISGSPYWLLSYVRDFGPAAKRARHPDERELEKLVEEQSPGRWARSVDEMPPIVGLTECAELFHTSREALSVIARRGGFVPADYRLSGSPLWLLSTVAGPGVYVGPAQARKLDWAPDPDVLAALQGGTYDGPGSVIVPRGRAAAKSAEG</sequence>
<dbReference type="RefSeq" id="WP_206964631.1">
    <property type="nucleotide sequence ID" value="NZ_BAAAJJ010000002.1"/>
</dbReference>
<gene>
    <name evidence="1" type="ORF">J0695_23795</name>
</gene>
<accession>A0A939FAP0</accession>
<dbReference type="AlphaFoldDB" id="A0A939FAP0"/>
<proteinExistence type="predicted"/>
<dbReference type="EMBL" id="JAFLRJ010000231">
    <property type="protein sequence ID" value="MBO0514796.1"/>
    <property type="molecule type" value="Genomic_DNA"/>
</dbReference>
<protein>
    <submittedName>
        <fullName evidence="1">Uncharacterized protein</fullName>
    </submittedName>
</protein>
<comment type="caution">
    <text evidence="1">The sequence shown here is derived from an EMBL/GenBank/DDBJ whole genome shotgun (WGS) entry which is preliminary data.</text>
</comment>
<keyword evidence="2" id="KW-1185">Reference proteome</keyword>
<dbReference type="Proteomes" id="UP000664167">
    <property type="component" value="Unassembled WGS sequence"/>
</dbReference>
<evidence type="ECO:0000313" key="1">
    <source>
        <dbReference type="EMBL" id="MBO0514796.1"/>
    </source>
</evidence>